<accession>A0A9Q3UHN8</accession>
<comment type="caution">
    <text evidence="3">The sequence shown here is derived from an EMBL/GenBank/DDBJ whole genome shotgun (WGS) entry which is preliminary data.</text>
</comment>
<dbReference type="AlphaFoldDB" id="A0A9Q3UHN8"/>
<keyword evidence="1 3" id="KW-0378">Hydrolase</keyword>
<dbReference type="GO" id="GO:0016787">
    <property type="term" value="F:hydrolase activity"/>
    <property type="evidence" value="ECO:0007669"/>
    <property type="project" value="UniProtKB-KW"/>
</dbReference>
<dbReference type="InterPro" id="IPR050300">
    <property type="entry name" value="GDXG_lipolytic_enzyme"/>
</dbReference>
<dbReference type="Pfam" id="PF07859">
    <property type="entry name" value="Abhydrolase_3"/>
    <property type="match status" value="1"/>
</dbReference>
<dbReference type="EMBL" id="JAJGNA010000002">
    <property type="protein sequence ID" value="MCC4307371.1"/>
    <property type="molecule type" value="Genomic_DNA"/>
</dbReference>
<feature type="domain" description="Alpha/beta hydrolase fold-3" evidence="2">
    <location>
        <begin position="118"/>
        <end position="324"/>
    </location>
</feature>
<sequence>MSLQENIERTSVRALMALPAGVAGRLAGLLEKVDRSTLDPKLRLLLALSDGRKGFHELPLPRGRALYGQMIRMLDVPEEAVAEVRDIRVPVEGGDILVRLYRPGKRVGPAPANGAPAILFAHGGGFTIGSAGEYDRLCRHIANQTGAVVLNVDYRLAPEHPAPTAADDVLAAWRWLTEQAGDLGIDRDRLAVMGDSAGGNLSLVIAQQAALHALPAPKLVVAVYPKTDGANEMPSATALGGGQGGLDRDMIDWFHNHYMQDESLVEDFRVSPLRNPELAGHPDTLLITATDPLRDEGLAYGERLREAGVPVVNLDYPKLVHGFITMGGALPAARRAVDEILAHARERL</sequence>
<dbReference type="PANTHER" id="PTHR48081:SF8">
    <property type="entry name" value="ALPHA_BETA HYDROLASE FOLD-3 DOMAIN-CONTAINING PROTEIN-RELATED"/>
    <property type="match status" value="1"/>
</dbReference>
<protein>
    <submittedName>
        <fullName evidence="3">Alpha/beta hydrolase</fullName>
    </submittedName>
</protein>
<reference evidence="3" key="1">
    <citation type="submission" date="2021-10" db="EMBL/GenBank/DDBJ databases">
        <title>The diversity and Nitrogen Metabolism of Culturable Nitrate-Utilizing Bacteria Within the Oxygen Minimum Zone of the Changjiang (Yangtze River)Estuary.</title>
        <authorList>
            <person name="Zhang D."/>
            <person name="Zheng J."/>
            <person name="Liu S."/>
            <person name="He W."/>
        </authorList>
    </citation>
    <scope>NUCLEOTIDE SEQUENCE</scope>
    <source>
        <strain evidence="3">FXH-223</strain>
    </source>
</reference>
<dbReference type="SUPFAM" id="SSF53474">
    <property type="entry name" value="alpha/beta-Hydrolases"/>
    <property type="match status" value="1"/>
</dbReference>
<gene>
    <name evidence="3" type="ORF">LL252_02210</name>
</gene>
<evidence type="ECO:0000313" key="4">
    <source>
        <dbReference type="Proteomes" id="UP001108027"/>
    </source>
</evidence>
<dbReference type="Proteomes" id="UP001108027">
    <property type="component" value="Unassembled WGS sequence"/>
</dbReference>
<dbReference type="RefSeq" id="WP_228232635.1">
    <property type="nucleotide sequence ID" value="NZ_JAJGNA010000002.1"/>
</dbReference>
<dbReference type="Gene3D" id="3.40.50.1820">
    <property type="entry name" value="alpha/beta hydrolase"/>
    <property type="match status" value="1"/>
</dbReference>
<name>A0A9Q3UHN8_9GAMM</name>
<dbReference type="InterPro" id="IPR029058">
    <property type="entry name" value="AB_hydrolase_fold"/>
</dbReference>
<evidence type="ECO:0000313" key="3">
    <source>
        <dbReference type="EMBL" id="MCC4307371.1"/>
    </source>
</evidence>
<dbReference type="InterPro" id="IPR013094">
    <property type="entry name" value="AB_hydrolase_3"/>
</dbReference>
<organism evidence="3 4">
    <name type="scientific">Alloalcanivorax marinus</name>
    <dbReference type="NCBI Taxonomy" id="1177169"/>
    <lineage>
        <taxon>Bacteria</taxon>
        <taxon>Pseudomonadati</taxon>
        <taxon>Pseudomonadota</taxon>
        <taxon>Gammaproteobacteria</taxon>
        <taxon>Oceanospirillales</taxon>
        <taxon>Alcanivoracaceae</taxon>
        <taxon>Alloalcanivorax</taxon>
    </lineage>
</organism>
<evidence type="ECO:0000259" key="2">
    <source>
        <dbReference type="Pfam" id="PF07859"/>
    </source>
</evidence>
<evidence type="ECO:0000256" key="1">
    <source>
        <dbReference type="ARBA" id="ARBA00022801"/>
    </source>
</evidence>
<dbReference type="PANTHER" id="PTHR48081">
    <property type="entry name" value="AB HYDROLASE SUPERFAMILY PROTEIN C4A8.06C"/>
    <property type="match status" value="1"/>
</dbReference>
<keyword evidence="4" id="KW-1185">Reference proteome</keyword>
<proteinExistence type="predicted"/>